<feature type="compositionally biased region" description="Basic and acidic residues" evidence="1">
    <location>
        <begin position="1206"/>
        <end position="1223"/>
    </location>
</feature>
<feature type="compositionally biased region" description="Polar residues" evidence="1">
    <location>
        <begin position="1069"/>
        <end position="1117"/>
    </location>
</feature>
<sequence length="1851" mass="203182">MESNADENSPPRSDLVAKTRRQSTLLDSPSRVTRSQVRRLSSAPVEPPMSPKPAVNRRRSARVSESISDVASQDDVSSIQDEAETGKPIQRARRSTRRSFADTTETALSQRSTLSSIEEDTKPVTRRTRASLKPVEETDSELVLPPTRRTRRSSISSVTSVSTIASNAQSPQRRTRASRRNLSPVPSPTFSEASVISELPEGSPNIKKTNSPAASDLNTSSKSITPLSSNVSPAMPLSGKTPNSAEVKRSSSKDKSPMVKLSDISFTTPRQLNLDDSGSASKKRASLTNEEIEIIDVNEESDNSSIQKSRRSQGRLSLTSRKSTPSKPAQFIESPLQKPSDEIMTVDLDSQSQSVDGKPLRVSVGSQNANTERPRRNSGRLSLSKFVETPLSNSDANESEKLNESSPEDVDSSTNVSSRKLELDKSLNSSKRLSLSKFVENALEETGKKGLVESETTSAEINEILSEDNVNSLEDHLNKSKTELEKSRRSSTGNKFIETPFKNSPTKQTEDVDQGKSGRQSISRASLSSVKSPELEKSQRKSANRFSLASNITSDTNPEDDHETQADHSSRKSTGRLSLSSIKSPESQRNSMGRLSLNSQKSLIIDLDRDNDEIQPEKSSRKSSGRDSVSPVKSPELGNSKRLSVGRFSLTSLKNTDPDSADDVQLEKSSRKSIGRDSLSPSKSPELEKSSRKSVGRDSTSPVKSPEVEKSQRMSVGGLSLLSNKSVSNIDPDNADNKSDKLSRKSIGRDSVSPVKSPELEKSQRKSIGSEKSSNIINPDTENEDQGEKSSRKSTGSTSASPLKSPELDKSQRSSLGRLSLTSNKSSPIRLDNSPHLTPRDVANLRSYFASSTPTACLKEQSPVKEVSLLEKSKVSNQSLSRSSGRLSLTPSKSVPPTKSNVMSSDRFSDQVDDDGDDDSEDVDSEDVESHESDSNPRSIGTSASTSHRASTGNTLSEQTFESEGMGKSRVSTGSLPHKSPLKSGVLNSEVEESLSISHSNNISKGSSHADNSSSFNDKTKIGMSEDLNVSPIKQDQAKLKNLTLTPSSSENSFNKSHCSPNHAFEKSTVFNEQDVSFGSHTGTNVESEHSLSTSRPSSQMNVSHHIENLTNDTSIKSLERKSPFKKSTEVLAPSDTEDNIDKPSKFKASISSKVYKDAAFLLSGGSVSDFDDQEDDDADKWQQFSSPATKSKREKRLEKKAKKKIEKEERRKAKLERMKQVEANEDDSDGSDVIEGESNLKSVTQTLSPGLKVTTSNCQASDDEVIEVIHSDKTSRKRKVGSTDFNTSKITDQNFEVLGASSELVNSVNKRKSLPDSDNSISNKKMSVNLLQSDVPTSMISTNDNIATLLDDFVDIASEESADCVELVRSDPAETLKKKKKKKLVQVNTNHDIASGEQKIKKTKKNKLKQLATNVENESVESDKPLKRKRKNKDQSNIENESEAQMHEIKKAKKKARAATVEEGSEQPLKKKKKVTEKAEPTDAMKLKKKKKNDKEQASTEAESEDTVKLVKKKKKKAKLSVMENQVHALEELHEIRGKKTKKNIAVDKNTEDNSGVAKPQKKLKKKSHGSFDPSPLDVNDGTSAKILKKKKKNNAALVEPTNGNGSDSDDAPTSVSFAAGKESALAELSAAAESIKKQKELKKQKLKIKQERMREEKLAKLEKLKKKQKRKAKHLEGREVNSSTGISVDGSSYKIYFDGENNASTSKLPKRLPEEFLESLSEQPPTKLVRRADGSKERVAAAAVSKEEQEYLERKKAKKLARKMEKQRMLQADYVPLEGVLGSTRFGVVPLRNIMLAKKLEKNKLAEEAANFRQQSLFGNRIRRTPISSVLSHKEKLKASGKDQLVKSK</sequence>
<dbReference type="OrthoDB" id="8195194at2759"/>
<feature type="compositionally biased region" description="Polar residues" evidence="1">
    <location>
        <begin position="813"/>
        <end position="827"/>
    </location>
</feature>
<feature type="compositionally biased region" description="Polar residues" evidence="1">
    <location>
        <begin position="1"/>
        <end position="11"/>
    </location>
</feature>
<feature type="compositionally biased region" description="Polar residues" evidence="1">
    <location>
        <begin position="936"/>
        <end position="962"/>
    </location>
</feature>
<feature type="region of interest" description="Disordered" evidence="1">
    <location>
        <begin position="852"/>
        <end position="1147"/>
    </location>
</feature>
<organism evidence="2 3">
    <name type="scientific">Frankliniella occidentalis</name>
    <name type="common">Western flower thrips</name>
    <name type="synonym">Euthrips occidentalis</name>
    <dbReference type="NCBI Taxonomy" id="133901"/>
    <lineage>
        <taxon>Eukaryota</taxon>
        <taxon>Metazoa</taxon>
        <taxon>Ecdysozoa</taxon>
        <taxon>Arthropoda</taxon>
        <taxon>Hexapoda</taxon>
        <taxon>Insecta</taxon>
        <taxon>Pterygota</taxon>
        <taxon>Neoptera</taxon>
        <taxon>Paraneoptera</taxon>
        <taxon>Thysanoptera</taxon>
        <taxon>Terebrantia</taxon>
        <taxon>Thripoidea</taxon>
        <taxon>Thripidae</taxon>
        <taxon>Frankliniella</taxon>
    </lineage>
</organism>
<keyword evidence="2" id="KW-1185">Reference proteome</keyword>
<feature type="compositionally biased region" description="Basic residues" evidence="1">
    <location>
        <begin position="1561"/>
        <end position="1570"/>
    </location>
</feature>
<feature type="compositionally biased region" description="Polar residues" evidence="1">
    <location>
        <begin position="264"/>
        <end position="280"/>
    </location>
</feature>
<accession>A0A6J1SWS9</accession>
<feature type="compositionally biased region" description="Basic residues" evidence="1">
    <location>
        <begin position="1511"/>
        <end position="1520"/>
    </location>
</feature>
<feature type="compositionally biased region" description="Polar residues" evidence="1">
    <location>
        <begin position="206"/>
        <end position="232"/>
    </location>
</feature>
<feature type="compositionally biased region" description="Polar residues" evidence="1">
    <location>
        <begin position="22"/>
        <end position="39"/>
    </location>
</feature>
<feature type="compositionally biased region" description="Polar residues" evidence="1">
    <location>
        <begin position="314"/>
        <end position="327"/>
    </location>
</feature>
<protein>
    <submittedName>
        <fullName evidence="3">Uncharacterized protein LOC113211203</fullName>
    </submittedName>
</protein>
<dbReference type="RefSeq" id="XP_026285332.1">
    <property type="nucleotide sequence ID" value="XM_026429547.2"/>
</dbReference>
<feature type="compositionally biased region" description="Basic and acidic residues" evidence="1">
    <location>
        <begin position="1530"/>
        <end position="1539"/>
    </location>
</feature>
<feature type="compositionally biased region" description="Polar residues" evidence="1">
    <location>
        <begin position="721"/>
        <end position="731"/>
    </location>
</feature>
<feature type="compositionally biased region" description="Basic and acidic residues" evidence="1">
    <location>
        <begin position="1638"/>
        <end position="1664"/>
    </location>
</feature>
<dbReference type="GeneID" id="113211203"/>
<feature type="compositionally biased region" description="Polar residues" evidence="1">
    <location>
        <begin position="517"/>
        <end position="531"/>
    </location>
</feature>
<feature type="region of interest" description="Disordered" evidence="1">
    <location>
        <begin position="1"/>
        <end position="427"/>
    </location>
</feature>
<feature type="compositionally biased region" description="Basic and acidic residues" evidence="1">
    <location>
        <begin position="246"/>
        <end position="257"/>
    </location>
</feature>
<dbReference type="Proteomes" id="UP000504606">
    <property type="component" value="Unplaced"/>
</dbReference>
<proteinExistence type="predicted"/>
<dbReference type="KEGG" id="foc:113211203"/>
<evidence type="ECO:0000313" key="3">
    <source>
        <dbReference type="RefSeq" id="XP_026285332.1"/>
    </source>
</evidence>
<feature type="compositionally biased region" description="Basic residues" evidence="1">
    <location>
        <begin position="1665"/>
        <end position="1675"/>
    </location>
</feature>
<feature type="compositionally biased region" description="Polar residues" evidence="1">
    <location>
        <begin position="1043"/>
        <end position="1060"/>
    </location>
</feature>
<evidence type="ECO:0000313" key="2">
    <source>
        <dbReference type="Proteomes" id="UP000504606"/>
    </source>
</evidence>
<gene>
    <name evidence="3" type="primary">LOC113211203</name>
</gene>
<feature type="compositionally biased region" description="Low complexity" evidence="1">
    <location>
        <begin position="153"/>
        <end position="164"/>
    </location>
</feature>
<feature type="compositionally biased region" description="Acidic residues" evidence="1">
    <location>
        <begin position="1170"/>
        <end position="1179"/>
    </location>
</feature>
<feature type="region of interest" description="Disordered" evidence="1">
    <location>
        <begin position="1396"/>
        <end position="1617"/>
    </location>
</feature>
<name>A0A6J1SWS9_FRAOC</name>
<feature type="compositionally biased region" description="Polar residues" evidence="1">
    <location>
        <begin position="890"/>
        <end position="903"/>
    </location>
</feature>
<feature type="compositionally biased region" description="Low complexity" evidence="1">
    <location>
        <begin position="879"/>
        <end position="889"/>
    </location>
</feature>
<feature type="compositionally biased region" description="Acidic residues" evidence="1">
    <location>
        <begin position="1224"/>
        <end position="1236"/>
    </location>
</feature>
<feature type="region of interest" description="Disordered" evidence="1">
    <location>
        <begin position="1638"/>
        <end position="1686"/>
    </location>
</feature>
<feature type="compositionally biased region" description="Polar residues" evidence="1">
    <location>
        <begin position="1603"/>
        <end position="1617"/>
    </location>
</feature>
<feature type="compositionally biased region" description="Basic and acidic residues" evidence="1">
    <location>
        <begin position="1118"/>
        <end position="1129"/>
    </location>
</feature>
<reference evidence="3" key="1">
    <citation type="submission" date="2025-08" db="UniProtKB">
        <authorList>
            <consortium name="RefSeq"/>
        </authorList>
    </citation>
    <scope>IDENTIFICATION</scope>
    <source>
        <tissue evidence="3">Whole organism</tissue>
    </source>
</reference>
<feature type="compositionally biased region" description="Polar residues" evidence="1">
    <location>
        <begin position="766"/>
        <end position="780"/>
    </location>
</feature>
<feature type="compositionally biased region" description="Polar residues" evidence="1">
    <location>
        <begin position="995"/>
        <end position="1017"/>
    </location>
</feature>
<feature type="region of interest" description="Disordered" evidence="1">
    <location>
        <begin position="467"/>
        <end position="839"/>
    </location>
</feature>
<feature type="compositionally biased region" description="Basic and acidic residues" evidence="1">
    <location>
        <begin position="1477"/>
        <end position="1487"/>
    </location>
</feature>
<feature type="compositionally biased region" description="Acidic residues" evidence="1">
    <location>
        <begin position="290"/>
        <end position="302"/>
    </location>
</feature>
<feature type="region of interest" description="Disordered" evidence="1">
    <location>
        <begin position="1167"/>
        <end position="1236"/>
    </location>
</feature>
<feature type="compositionally biased region" description="Polar residues" evidence="1">
    <location>
        <begin position="63"/>
        <end position="80"/>
    </location>
</feature>
<feature type="compositionally biased region" description="Polar residues" evidence="1">
    <location>
        <begin position="575"/>
        <end position="602"/>
    </location>
</feature>
<evidence type="ECO:0000256" key="1">
    <source>
        <dbReference type="SAM" id="MobiDB-lite"/>
    </source>
</evidence>
<feature type="compositionally biased region" description="Acidic residues" evidence="1">
    <location>
        <begin position="911"/>
        <end position="927"/>
    </location>
</feature>
<feature type="compositionally biased region" description="Polar residues" evidence="1">
    <location>
        <begin position="544"/>
        <end position="556"/>
    </location>
</feature>
<feature type="compositionally biased region" description="Basic residues" evidence="1">
    <location>
        <begin position="1191"/>
        <end position="1205"/>
    </location>
</feature>
<feature type="compositionally biased region" description="Polar residues" evidence="1">
    <location>
        <begin position="101"/>
        <end position="116"/>
    </location>
</feature>
<feature type="compositionally biased region" description="Basic and acidic residues" evidence="1">
    <location>
        <begin position="473"/>
        <end position="488"/>
    </location>
</feature>